<evidence type="ECO:0000256" key="9">
    <source>
        <dbReference type="SAM" id="MobiDB-lite"/>
    </source>
</evidence>
<feature type="site" description="Interaction with DNA" evidence="8">
    <location>
        <position position="176"/>
    </location>
</feature>
<dbReference type="InterPro" id="IPR013824">
    <property type="entry name" value="Topo_IA_cen_sub1"/>
</dbReference>
<evidence type="ECO:0000313" key="13">
    <source>
        <dbReference type="Proteomes" id="UP000005361"/>
    </source>
</evidence>
<feature type="site" description="Interaction with DNA" evidence="8">
    <location>
        <position position="313"/>
    </location>
</feature>
<dbReference type="GO" id="GO:0003917">
    <property type="term" value="F:DNA topoisomerase type I (single strand cut, ATP-independent) activity"/>
    <property type="evidence" value="ECO:0007669"/>
    <property type="project" value="UniProtKB-UniRule"/>
</dbReference>
<evidence type="ECO:0000256" key="2">
    <source>
        <dbReference type="ARBA" id="ARBA00009446"/>
    </source>
</evidence>
<dbReference type="EC" id="5.6.2.1" evidence="8"/>
<dbReference type="InterPro" id="IPR006171">
    <property type="entry name" value="TOPRIM_dom"/>
</dbReference>
<reference evidence="12 13" key="1">
    <citation type="journal article" date="2015" name="Genome Announc.">
        <title>Complete Genome Sequence of Pelosinus fermentans JBW45, a Member of a Remarkably Competitive Group of Negativicutes in the Firmicutes Phylum.</title>
        <authorList>
            <person name="De Leon K.B."/>
            <person name="Utturkar S.M."/>
            <person name="Camilleri L.B."/>
            <person name="Elias D.A."/>
            <person name="Arkin A.P."/>
            <person name="Fields M.W."/>
            <person name="Brown S.D."/>
            <person name="Wall J.D."/>
        </authorList>
    </citation>
    <scope>NUCLEOTIDE SEQUENCE [LARGE SCALE GENOMIC DNA]</scope>
    <source>
        <strain evidence="12 13">JBW45</strain>
    </source>
</reference>
<keyword evidence="3 8" id="KW-0479">Metal-binding</keyword>
<dbReference type="GO" id="GO:0000287">
    <property type="term" value="F:magnesium ion binding"/>
    <property type="evidence" value="ECO:0007669"/>
    <property type="project" value="UniProtKB-UniRule"/>
</dbReference>
<evidence type="ECO:0000313" key="12">
    <source>
        <dbReference type="EMBL" id="AJQ26460.1"/>
    </source>
</evidence>
<dbReference type="InterPro" id="IPR000380">
    <property type="entry name" value="Topo_IA"/>
</dbReference>
<dbReference type="InterPro" id="IPR003602">
    <property type="entry name" value="Topo_IA_DNA-bd_dom"/>
</dbReference>
<dbReference type="Pfam" id="PF01131">
    <property type="entry name" value="Topoisom_bac"/>
    <property type="match status" value="1"/>
</dbReference>
<dbReference type="InterPro" id="IPR013825">
    <property type="entry name" value="Topo_IA_cen_sub2"/>
</dbReference>
<dbReference type="HOGENOM" id="CLU_002929_5_2_9"/>
<dbReference type="HAMAP" id="MF_00953">
    <property type="entry name" value="Topoisom_3_prok"/>
    <property type="match status" value="1"/>
</dbReference>
<dbReference type="GO" id="GO:0006281">
    <property type="term" value="P:DNA repair"/>
    <property type="evidence" value="ECO:0007669"/>
    <property type="project" value="TreeGrafter"/>
</dbReference>
<comment type="caution">
    <text evidence="8">Lacks conserved residue(s) required for the propagation of feature annotation.</text>
</comment>
<dbReference type="SMART" id="SM00437">
    <property type="entry name" value="TOP1Ac"/>
    <property type="match status" value="1"/>
</dbReference>
<dbReference type="PROSITE" id="PS00396">
    <property type="entry name" value="TOPO_IA_1"/>
    <property type="match status" value="1"/>
</dbReference>
<dbReference type="GO" id="GO:0043597">
    <property type="term" value="C:cytoplasmic replication fork"/>
    <property type="evidence" value="ECO:0007669"/>
    <property type="project" value="TreeGrafter"/>
</dbReference>
<feature type="site" description="Interaction with DNA" evidence="8">
    <location>
        <position position="61"/>
    </location>
</feature>
<dbReference type="Pfam" id="PF01751">
    <property type="entry name" value="Toprim"/>
    <property type="match status" value="1"/>
</dbReference>
<dbReference type="SMART" id="SM00436">
    <property type="entry name" value="TOP1Bc"/>
    <property type="match status" value="1"/>
</dbReference>
<feature type="active site" description="O-(5'-phospho-DNA)-tyrosine intermediate" evidence="8">
    <location>
        <position position="311"/>
    </location>
</feature>
<evidence type="ECO:0000259" key="11">
    <source>
        <dbReference type="PROSITE" id="PS52039"/>
    </source>
</evidence>
<dbReference type="Gene3D" id="2.70.20.10">
    <property type="entry name" value="Topoisomerase I, domain 3"/>
    <property type="match status" value="1"/>
</dbReference>
<keyword evidence="4 8" id="KW-0460">Magnesium</keyword>
<dbReference type="PRINTS" id="PR00417">
    <property type="entry name" value="PRTPISMRASEI"/>
</dbReference>
<dbReference type="PROSITE" id="PS50880">
    <property type="entry name" value="TOPRIM"/>
    <property type="match status" value="1"/>
</dbReference>
<evidence type="ECO:0000256" key="7">
    <source>
        <dbReference type="ARBA" id="ARBA00023235"/>
    </source>
</evidence>
<dbReference type="InterPro" id="IPR023406">
    <property type="entry name" value="Topo_IA_AS"/>
</dbReference>
<dbReference type="STRING" id="1192197.JBW_01108"/>
<feature type="domain" description="Toprim" evidence="10">
    <location>
        <begin position="3"/>
        <end position="136"/>
    </location>
</feature>
<dbReference type="PANTHER" id="PTHR11390:SF21">
    <property type="entry name" value="DNA TOPOISOMERASE 3-ALPHA"/>
    <property type="match status" value="1"/>
</dbReference>
<gene>
    <name evidence="8" type="primary">topB</name>
    <name evidence="12" type="ORF">JBW_01108</name>
</gene>
<reference evidence="13" key="2">
    <citation type="submission" date="2015-02" db="EMBL/GenBank/DDBJ databases">
        <title>Complete Genome Sequence of Pelosinus fermentans JBW45.</title>
        <authorList>
            <person name="De Leon K.B."/>
            <person name="Utturkar S.M."/>
            <person name="Camilleri L.B."/>
            <person name="Arkin A.P."/>
            <person name="Fields M.W."/>
            <person name="Brown S.D."/>
            <person name="Wall J.D."/>
        </authorList>
    </citation>
    <scope>NUCLEOTIDE SEQUENCE [LARGE SCALE GENOMIC DNA]</scope>
    <source>
        <strain evidence="13">JBW45</strain>
    </source>
</reference>
<keyword evidence="6 8" id="KW-0238">DNA-binding</keyword>
<feature type="region of interest" description="Interaction with DNA" evidence="8">
    <location>
        <begin position="187"/>
        <end position="192"/>
    </location>
</feature>
<evidence type="ECO:0000256" key="1">
    <source>
        <dbReference type="ARBA" id="ARBA00000213"/>
    </source>
</evidence>
<comment type="function">
    <text evidence="8">Releases the supercoiling and torsional tension of DNA, which is introduced during the DNA replication and transcription, by transiently cleaving and rejoining one strand of the DNA duplex. Introduces a single-strand break via transesterification at a target site in duplex DNA. The scissile phosphodiester is attacked by the catalytic tyrosine of the enzyme, resulting in the formation of a DNA-(5'-phosphotyrosyl)-enzyme intermediate and the expulsion of a 3'-OH DNA strand. The free DNA strand then undergoes passage around the unbroken strand, thus removing DNA supercoils. Finally, in the religation step, the DNA 3'-OH attacks the covalent intermediate to expel the active-site tyrosine and restore the DNA phosphodiester backbone.</text>
</comment>
<feature type="compositionally biased region" description="Basic and acidic residues" evidence="9">
    <location>
        <begin position="689"/>
        <end position="713"/>
    </location>
</feature>
<dbReference type="InterPro" id="IPR013826">
    <property type="entry name" value="Topo_IA_cen_sub3"/>
</dbReference>
<keyword evidence="7 8" id="KW-0413">Isomerase</keyword>
<dbReference type="RefSeq" id="WP_007955891.1">
    <property type="nucleotide sequence ID" value="NZ_CP010978.1"/>
</dbReference>
<dbReference type="AlphaFoldDB" id="I8U0T9"/>
<dbReference type="SUPFAM" id="SSF56712">
    <property type="entry name" value="Prokaryotic type I DNA topoisomerase"/>
    <property type="match status" value="1"/>
</dbReference>
<comment type="catalytic activity">
    <reaction evidence="1 8">
        <text>ATP-independent breakage of single-stranded DNA, followed by passage and rejoining.</text>
        <dbReference type="EC" id="5.6.2.1"/>
    </reaction>
</comment>
<evidence type="ECO:0000256" key="6">
    <source>
        <dbReference type="ARBA" id="ARBA00023125"/>
    </source>
</evidence>
<dbReference type="PANTHER" id="PTHR11390">
    <property type="entry name" value="PROKARYOTIC DNA TOPOISOMERASE"/>
    <property type="match status" value="1"/>
</dbReference>
<dbReference type="KEGG" id="pft:JBW_01108"/>
<evidence type="ECO:0000256" key="8">
    <source>
        <dbReference type="HAMAP-Rule" id="MF_00953"/>
    </source>
</evidence>
<dbReference type="NCBIfam" id="NF005829">
    <property type="entry name" value="PRK07726.1"/>
    <property type="match status" value="1"/>
</dbReference>
<dbReference type="InterPro" id="IPR034144">
    <property type="entry name" value="TOPRIM_TopoIII"/>
</dbReference>
<evidence type="ECO:0000259" key="10">
    <source>
        <dbReference type="PROSITE" id="PS50880"/>
    </source>
</evidence>
<dbReference type="OrthoDB" id="9803554at2"/>
<dbReference type="Proteomes" id="UP000005361">
    <property type="component" value="Chromosome"/>
</dbReference>
<protein>
    <recommendedName>
        <fullName evidence="8">DNA topoisomerase 3</fullName>
        <ecNumber evidence="8">5.6.2.1</ecNumber>
    </recommendedName>
    <alternativeName>
        <fullName evidence="8">DNA topoisomerase III</fullName>
    </alternativeName>
</protein>
<dbReference type="NCBIfam" id="TIGR01056">
    <property type="entry name" value="topB"/>
    <property type="match status" value="1"/>
</dbReference>
<dbReference type="EMBL" id="CP010978">
    <property type="protein sequence ID" value="AJQ26460.1"/>
    <property type="molecule type" value="Genomic_DNA"/>
</dbReference>
<feature type="region of interest" description="Disordered" evidence="9">
    <location>
        <begin position="689"/>
        <end position="715"/>
    </location>
</feature>
<dbReference type="InterPro" id="IPR013497">
    <property type="entry name" value="Topo_IA_cen"/>
</dbReference>
<name>I8U0T9_9FIRM</name>
<feature type="site" description="Interaction with DNA" evidence="8">
    <location>
        <position position="168"/>
    </location>
</feature>
<proteinExistence type="inferred from homology"/>
<accession>I8U0T9</accession>
<dbReference type="PROSITE" id="PS52039">
    <property type="entry name" value="TOPO_IA_2"/>
    <property type="match status" value="1"/>
</dbReference>
<organism evidence="12 13">
    <name type="scientific">Pelosinus fermentans JBW45</name>
    <dbReference type="NCBI Taxonomy" id="1192197"/>
    <lineage>
        <taxon>Bacteria</taxon>
        <taxon>Bacillati</taxon>
        <taxon>Bacillota</taxon>
        <taxon>Negativicutes</taxon>
        <taxon>Selenomonadales</taxon>
        <taxon>Sporomusaceae</taxon>
        <taxon>Pelosinus</taxon>
    </lineage>
</organism>
<dbReference type="InterPro" id="IPR023405">
    <property type="entry name" value="Topo_IA_core_domain"/>
</dbReference>
<feature type="binding site" evidence="8">
    <location>
        <position position="9"/>
    </location>
    <ligand>
        <name>Mg(2+)</name>
        <dbReference type="ChEBI" id="CHEBI:18420"/>
        <note>catalytic</note>
    </ligand>
</feature>
<sequence length="730" mass="82064">MSKVLVLAEKPSVGRDLARVLRCNRKENGYFEGEKHIVTWALGHLVTLADPEVYDDKYKSWKLEDLPMLPAQLKLVVIKQSGKQFNTVKTQMTRKDVSEIVIATDAGREGELVARWIIEKAHINKPIKRLWISSVTDKAIKEGFSKLRPGKEYESLYASAVARAEVDWLVGINATRALTCKYNAQLSCGRVQTPTLAIIAAREEEIKTFKPKEYYGISATGSNHLKLIWQDKNTKNTRTFDKSVCEALLNTVKNKNAEVVEIDKAYKKKFSPQLYDLTELQRDGNRLFGFSPKETTSIMQRLYENYKVLTYPRTDSRYISTDIVDTLKDRVKACSVGPYSQIASAILKKPIKGNSSFVDNNKVSDHHAIIPTEQMPMLSSMSDMERKIYDLVVKRFLAALYPPFEYEQITLKAKIGGEVFIATGKTIIAPGWKAIYEHAGEDDEAKEDVVEQLLPKINRGDTISITSVILTKGETKPPAPFNEGTLLSAMENPVKYMSNESEALKKTIGETGGLGTVATRADVIEKLFNSFLIEKNGKNIFITAKGKQLLALVPEDLKSPALTAQWEQKLGYIAKGSLNKNIFINDMKKYAQVVVSEIKNSQDKFRHDNLTRTKCPECGKFMLEVNGKKGKMLVCQDRECGHRKNLSILTNARCSTCHKKLELRGEGEGQIFVCSCGFREKLSTFNERKKKESTKSSKGEVAKYMREQSKGSDEPFNSAIAEALAKLQLK</sequence>
<dbReference type="GO" id="GO:0006310">
    <property type="term" value="P:DNA recombination"/>
    <property type="evidence" value="ECO:0007669"/>
    <property type="project" value="TreeGrafter"/>
</dbReference>
<dbReference type="SMART" id="SM00493">
    <property type="entry name" value="TOPRIM"/>
    <property type="match status" value="1"/>
</dbReference>
<evidence type="ECO:0000256" key="4">
    <source>
        <dbReference type="ARBA" id="ARBA00022842"/>
    </source>
</evidence>
<comment type="cofactor">
    <cofactor evidence="8">
        <name>Mg(2+)</name>
        <dbReference type="ChEBI" id="CHEBI:18420"/>
    </cofactor>
</comment>
<comment type="similarity">
    <text evidence="2 8">Belongs to the type IA topoisomerase family.</text>
</comment>
<feature type="domain" description="Topo IA-type catalytic" evidence="11">
    <location>
        <begin position="153"/>
        <end position="595"/>
    </location>
</feature>
<dbReference type="CDD" id="cd03362">
    <property type="entry name" value="TOPRIM_TopoIA_TopoIII"/>
    <property type="match status" value="1"/>
</dbReference>
<feature type="binding site" evidence="8">
    <location>
        <position position="105"/>
    </location>
    <ligand>
        <name>Mg(2+)</name>
        <dbReference type="ChEBI" id="CHEBI:18420"/>
        <note>catalytic</note>
    </ligand>
</feature>
<evidence type="ECO:0000256" key="5">
    <source>
        <dbReference type="ARBA" id="ARBA00023029"/>
    </source>
</evidence>
<dbReference type="GO" id="GO:0006265">
    <property type="term" value="P:DNA topological change"/>
    <property type="evidence" value="ECO:0007669"/>
    <property type="project" value="UniProtKB-UniRule"/>
</dbReference>
<dbReference type="InterPro" id="IPR003601">
    <property type="entry name" value="Topo_IA_2"/>
</dbReference>
<evidence type="ECO:0000256" key="3">
    <source>
        <dbReference type="ARBA" id="ARBA00022723"/>
    </source>
</evidence>
<dbReference type="Gene3D" id="3.40.50.140">
    <property type="match status" value="1"/>
</dbReference>
<dbReference type="Gene3D" id="1.10.290.10">
    <property type="entry name" value="Topoisomerase I, domain 4"/>
    <property type="match status" value="1"/>
</dbReference>
<dbReference type="GO" id="GO:0003677">
    <property type="term" value="F:DNA binding"/>
    <property type="evidence" value="ECO:0007669"/>
    <property type="project" value="UniProtKB-KW"/>
</dbReference>
<dbReference type="InterPro" id="IPR005738">
    <property type="entry name" value="TopoIII"/>
</dbReference>
<keyword evidence="5 8" id="KW-0799">Topoisomerase</keyword>
<dbReference type="Gene3D" id="1.10.460.10">
    <property type="entry name" value="Topoisomerase I, domain 2"/>
    <property type="match status" value="1"/>
</dbReference>
<dbReference type="CDD" id="cd00186">
    <property type="entry name" value="TOP1Ac"/>
    <property type="match status" value="1"/>
</dbReference>